<accession>A0A9P5X3G4</accession>
<evidence type="ECO:0000313" key="1">
    <source>
        <dbReference type="EMBL" id="KAF9443702.1"/>
    </source>
</evidence>
<dbReference type="Proteomes" id="UP000807342">
    <property type="component" value="Unassembled WGS sequence"/>
</dbReference>
<dbReference type="EMBL" id="MU151443">
    <property type="protein sequence ID" value="KAF9443702.1"/>
    <property type="molecule type" value="Genomic_DNA"/>
</dbReference>
<name>A0A9P5X3G4_9AGAR</name>
<organism evidence="1 2">
    <name type="scientific">Macrolepiota fuliginosa MF-IS2</name>
    <dbReference type="NCBI Taxonomy" id="1400762"/>
    <lineage>
        <taxon>Eukaryota</taxon>
        <taxon>Fungi</taxon>
        <taxon>Dikarya</taxon>
        <taxon>Basidiomycota</taxon>
        <taxon>Agaricomycotina</taxon>
        <taxon>Agaricomycetes</taxon>
        <taxon>Agaricomycetidae</taxon>
        <taxon>Agaricales</taxon>
        <taxon>Agaricineae</taxon>
        <taxon>Agaricaceae</taxon>
        <taxon>Macrolepiota</taxon>
    </lineage>
</organism>
<comment type="caution">
    <text evidence="1">The sequence shown here is derived from an EMBL/GenBank/DDBJ whole genome shotgun (WGS) entry which is preliminary data.</text>
</comment>
<evidence type="ECO:0000313" key="2">
    <source>
        <dbReference type="Proteomes" id="UP000807342"/>
    </source>
</evidence>
<gene>
    <name evidence="1" type="ORF">P691DRAFT_389941</name>
</gene>
<dbReference type="AlphaFoldDB" id="A0A9P5X3G4"/>
<keyword evidence="2" id="KW-1185">Reference proteome</keyword>
<sequence length="123" mass="13664">MSQTVQTADAPDIPGYHPGHHLLLPRQSSMILLAPLPYTTPTRAGKSSRGRLYTVYQSVCVSHQHSLLSPPAPPYTTYITHCDSTQYTDTLAYILFSPTHPDLTVANPSLHRPFTFPPIPLQR</sequence>
<proteinExistence type="predicted"/>
<reference evidence="1" key="1">
    <citation type="submission" date="2020-11" db="EMBL/GenBank/DDBJ databases">
        <authorList>
            <consortium name="DOE Joint Genome Institute"/>
            <person name="Ahrendt S."/>
            <person name="Riley R."/>
            <person name="Andreopoulos W."/>
            <person name="Labutti K."/>
            <person name="Pangilinan J."/>
            <person name="Ruiz-Duenas F.J."/>
            <person name="Barrasa J.M."/>
            <person name="Sanchez-Garcia M."/>
            <person name="Camarero S."/>
            <person name="Miyauchi S."/>
            <person name="Serrano A."/>
            <person name="Linde D."/>
            <person name="Babiker R."/>
            <person name="Drula E."/>
            <person name="Ayuso-Fernandez I."/>
            <person name="Pacheco R."/>
            <person name="Padilla G."/>
            <person name="Ferreira P."/>
            <person name="Barriuso J."/>
            <person name="Kellner H."/>
            <person name="Castanera R."/>
            <person name="Alfaro M."/>
            <person name="Ramirez L."/>
            <person name="Pisabarro A.G."/>
            <person name="Kuo A."/>
            <person name="Tritt A."/>
            <person name="Lipzen A."/>
            <person name="He G."/>
            <person name="Yan M."/>
            <person name="Ng V."/>
            <person name="Cullen D."/>
            <person name="Martin F."/>
            <person name="Rosso M.-N."/>
            <person name="Henrissat B."/>
            <person name="Hibbett D."/>
            <person name="Martinez A.T."/>
            <person name="Grigoriev I.V."/>
        </authorList>
    </citation>
    <scope>NUCLEOTIDE SEQUENCE</scope>
    <source>
        <strain evidence="1">MF-IS2</strain>
    </source>
</reference>
<protein>
    <submittedName>
        <fullName evidence="1">Uncharacterized protein</fullName>
    </submittedName>
</protein>